<gene>
    <name evidence="1" type="ORF">RIMI_LOCUS5735073</name>
</gene>
<dbReference type="SUPFAM" id="SSF52047">
    <property type="entry name" value="RNI-like"/>
    <property type="match status" value="1"/>
</dbReference>
<dbReference type="EMBL" id="CAUEEQ010009982">
    <property type="protein sequence ID" value="CAJ0933978.1"/>
    <property type="molecule type" value="Genomic_DNA"/>
</dbReference>
<dbReference type="PANTHER" id="PTHR24110">
    <property type="entry name" value="CENTROSOMAL PROTEIN OF 78 KDA"/>
    <property type="match status" value="1"/>
</dbReference>
<dbReference type="InterPro" id="IPR032675">
    <property type="entry name" value="LRR_dom_sf"/>
</dbReference>
<dbReference type="Gene3D" id="3.80.10.10">
    <property type="entry name" value="Ribonuclease Inhibitor"/>
    <property type="match status" value="1"/>
</dbReference>
<sequence>MIDSVRTRLHGAMDFRSHYDYLCVLQDSVPLQAIKANLRRGALSFNADRVKLSDWTPILNTLKINKSLTCVAIKSCHQPGLGETADSDKYGLHFRRRIPPIRSKDMTFQLCRAIAACLTVSSSLKELELHGLPLRERDLVTLAKASINWLNI</sequence>
<comment type="caution">
    <text evidence="1">The sequence shown here is derived from an EMBL/GenBank/DDBJ whole genome shotgun (WGS) entry which is preliminary data.</text>
</comment>
<name>A0ABN9L5S1_9NEOB</name>
<evidence type="ECO:0000313" key="1">
    <source>
        <dbReference type="EMBL" id="CAJ0933978.1"/>
    </source>
</evidence>
<dbReference type="PANTHER" id="PTHR24110:SF3">
    <property type="entry name" value="CENTROSOMAL PROTEIN OF 78 KDA"/>
    <property type="match status" value="1"/>
</dbReference>
<evidence type="ECO:0000313" key="2">
    <source>
        <dbReference type="Proteomes" id="UP001176940"/>
    </source>
</evidence>
<protein>
    <submittedName>
        <fullName evidence="1">Uncharacterized protein</fullName>
    </submittedName>
</protein>
<organism evidence="1 2">
    <name type="scientific">Ranitomeya imitator</name>
    <name type="common">mimic poison frog</name>
    <dbReference type="NCBI Taxonomy" id="111125"/>
    <lineage>
        <taxon>Eukaryota</taxon>
        <taxon>Metazoa</taxon>
        <taxon>Chordata</taxon>
        <taxon>Craniata</taxon>
        <taxon>Vertebrata</taxon>
        <taxon>Euteleostomi</taxon>
        <taxon>Amphibia</taxon>
        <taxon>Batrachia</taxon>
        <taxon>Anura</taxon>
        <taxon>Neobatrachia</taxon>
        <taxon>Hyloidea</taxon>
        <taxon>Dendrobatidae</taxon>
        <taxon>Dendrobatinae</taxon>
        <taxon>Ranitomeya</taxon>
    </lineage>
</organism>
<dbReference type="Proteomes" id="UP001176940">
    <property type="component" value="Unassembled WGS sequence"/>
</dbReference>
<keyword evidence="2" id="KW-1185">Reference proteome</keyword>
<reference evidence="1" key="1">
    <citation type="submission" date="2023-07" db="EMBL/GenBank/DDBJ databases">
        <authorList>
            <person name="Stuckert A."/>
        </authorList>
    </citation>
    <scope>NUCLEOTIDE SEQUENCE</scope>
</reference>
<proteinExistence type="predicted"/>
<accession>A0ABN9L5S1</accession>